<dbReference type="AlphaFoldDB" id="A0A7C4GEE2"/>
<organism evidence="8">
    <name type="scientific">candidate division WOR-3 bacterium</name>
    <dbReference type="NCBI Taxonomy" id="2052148"/>
    <lineage>
        <taxon>Bacteria</taxon>
        <taxon>Bacteria division WOR-3</taxon>
    </lineage>
</organism>
<feature type="transmembrane region" description="Helical" evidence="6">
    <location>
        <begin position="20"/>
        <end position="48"/>
    </location>
</feature>
<dbReference type="PANTHER" id="PTHR31272:SF6">
    <property type="entry name" value="CYTOCHROME C-TYPE BIOGENESIS CCDA-LIKE CHLOROPLASTIC PROTEIN"/>
    <property type="match status" value="1"/>
</dbReference>
<reference evidence="8" key="1">
    <citation type="journal article" date="2020" name="mSystems">
        <title>Genome- and Community-Level Interaction Insights into Carbon Utilization and Element Cycling Functions of Hydrothermarchaeota in Hydrothermal Sediment.</title>
        <authorList>
            <person name="Zhou Z."/>
            <person name="Liu Y."/>
            <person name="Xu W."/>
            <person name="Pan J."/>
            <person name="Luo Z.H."/>
            <person name="Li M."/>
        </authorList>
    </citation>
    <scope>NUCLEOTIDE SEQUENCE [LARGE SCALE GENOMIC DNA]</scope>
    <source>
        <strain evidence="8">SpSt-488</strain>
    </source>
</reference>
<name>A0A7C4GEE2_UNCW3</name>
<feature type="transmembrane region" description="Helical" evidence="6">
    <location>
        <begin position="167"/>
        <end position="189"/>
    </location>
</feature>
<protein>
    <submittedName>
        <fullName evidence="8">Cytochrome c biogenesis protein CcdA</fullName>
    </submittedName>
</protein>
<evidence type="ECO:0000256" key="5">
    <source>
        <dbReference type="ARBA" id="ARBA00023136"/>
    </source>
</evidence>
<evidence type="ECO:0000313" key="8">
    <source>
        <dbReference type="EMBL" id="HGK27481.1"/>
    </source>
</evidence>
<evidence type="ECO:0000256" key="4">
    <source>
        <dbReference type="ARBA" id="ARBA00022989"/>
    </source>
</evidence>
<dbReference type="InterPro" id="IPR003834">
    <property type="entry name" value="Cyt_c_assmbl_TM_dom"/>
</dbReference>
<evidence type="ECO:0000259" key="7">
    <source>
        <dbReference type="Pfam" id="PF02683"/>
    </source>
</evidence>
<sequence length="233" mass="24066">MLANLLANADKLITTQPLLAVPVVFLGGLVTALNPCVLASIPLAIGFVGGYATGRSRSYALLLAFFLFLGIAASFTALGMVAGLAGTIFGTTSRFWPVLIVIVCLVMGGQILFFPNFTIPLPRGFTPRAGGIVGAFLLGALAGVIATPCAMPILAVILSYVASRGSVIYGGLLLFTYALGHSVLVLLAGSSIGIAEAMVNSKGLKKTSTILKKASGVLLLLAAAYFIYELLKR</sequence>
<dbReference type="EMBL" id="DSUT01000013">
    <property type="protein sequence ID" value="HGK27481.1"/>
    <property type="molecule type" value="Genomic_DNA"/>
</dbReference>
<feature type="domain" description="Cytochrome C biogenesis protein transmembrane" evidence="7">
    <location>
        <begin position="19"/>
        <end position="227"/>
    </location>
</feature>
<keyword evidence="3 6" id="KW-0812">Transmembrane</keyword>
<feature type="transmembrane region" description="Helical" evidence="6">
    <location>
        <begin position="60"/>
        <end position="89"/>
    </location>
</feature>
<keyword evidence="5 6" id="KW-0472">Membrane</keyword>
<feature type="transmembrane region" description="Helical" evidence="6">
    <location>
        <begin position="210"/>
        <end position="228"/>
    </location>
</feature>
<evidence type="ECO:0000256" key="2">
    <source>
        <dbReference type="ARBA" id="ARBA00006143"/>
    </source>
</evidence>
<dbReference type="Pfam" id="PF02683">
    <property type="entry name" value="DsbD_TM"/>
    <property type="match status" value="1"/>
</dbReference>
<comment type="caution">
    <text evidence="8">The sequence shown here is derived from an EMBL/GenBank/DDBJ whole genome shotgun (WGS) entry which is preliminary data.</text>
</comment>
<proteinExistence type="inferred from homology"/>
<keyword evidence="4 6" id="KW-1133">Transmembrane helix</keyword>
<accession>A0A7C4GEE2</accession>
<dbReference type="InterPro" id="IPR051790">
    <property type="entry name" value="Cytochrome_c-biogenesis_DsbD"/>
</dbReference>
<dbReference type="PANTHER" id="PTHR31272">
    <property type="entry name" value="CYTOCHROME C-TYPE BIOGENESIS PROTEIN HI_1454-RELATED"/>
    <property type="match status" value="1"/>
</dbReference>
<feature type="transmembrane region" description="Helical" evidence="6">
    <location>
        <begin position="135"/>
        <end position="161"/>
    </location>
</feature>
<gene>
    <name evidence="8" type="ORF">ENS41_00805</name>
</gene>
<feature type="transmembrane region" description="Helical" evidence="6">
    <location>
        <begin position="95"/>
        <end position="114"/>
    </location>
</feature>
<dbReference type="GO" id="GO:0017004">
    <property type="term" value="P:cytochrome complex assembly"/>
    <property type="evidence" value="ECO:0007669"/>
    <property type="project" value="InterPro"/>
</dbReference>
<dbReference type="GO" id="GO:0016020">
    <property type="term" value="C:membrane"/>
    <property type="evidence" value="ECO:0007669"/>
    <property type="project" value="UniProtKB-SubCell"/>
</dbReference>
<evidence type="ECO:0000256" key="3">
    <source>
        <dbReference type="ARBA" id="ARBA00022692"/>
    </source>
</evidence>
<comment type="subcellular location">
    <subcellularLocation>
        <location evidence="1">Membrane</location>
        <topology evidence="1">Multi-pass membrane protein</topology>
    </subcellularLocation>
</comment>
<evidence type="ECO:0000256" key="6">
    <source>
        <dbReference type="SAM" id="Phobius"/>
    </source>
</evidence>
<comment type="similarity">
    <text evidence="2">Belongs to the DsbD family.</text>
</comment>
<evidence type="ECO:0000256" key="1">
    <source>
        <dbReference type="ARBA" id="ARBA00004141"/>
    </source>
</evidence>